<organism evidence="2 3">
    <name type="scientific">Pseudonocardia tropica</name>
    <dbReference type="NCBI Taxonomy" id="681289"/>
    <lineage>
        <taxon>Bacteria</taxon>
        <taxon>Bacillati</taxon>
        <taxon>Actinomycetota</taxon>
        <taxon>Actinomycetes</taxon>
        <taxon>Pseudonocardiales</taxon>
        <taxon>Pseudonocardiaceae</taxon>
        <taxon>Pseudonocardia</taxon>
    </lineage>
</organism>
<evidence type="ECO:0000313" key="3">
    <source>
        <dbReference type="Proteomes" id="UP001464923"/>
    </source>
</evidence>
<dbReference type="InterPro" id="IPR018721">
    <property type="entry name" value="DUF2252"/>
</dbReference>
<comment type="caution">
    <text evidence="2">The sequence shown here is derived from an EMBL/GenBank/DDBJ whole genome shotgun (WGS) entry which is preliminary data.</text>
</comment>
<evidence type="ECO:0000313" key="2">
    <source>
        <dbReference type="EMBL" id="MEQ3541954.1"/>
    </source>
</evidence>
<protein>
    <submittedName>
        <fullName evidence="2">DUF2252 domain-containing protein</fullName>
    </submittedName>
</protein>
<dbReference type="Pfam" id="PF10009">
    <property type="entry name" value="DUF2252"/>
    <property type="match status" value="1"/>
</dbReference>
<reference evidence="2 3" key="1">
    <citation type="submission" date="2024-03" db="EMBL/GenBank/DDBJ databases">
        <title>Draft genome sequence of Pseudonocardia tropica JCM 19149.</title>
        <authorList>
            <person name="Butdee W."/>
            <person name="Duangmal K."/>
        </authorList>
    </citation>
    <scope>NUCLEOTIDE SEQUENCE [LARGE SCALE GENOMIC DNA]</scope>
    <source>
        <strain evidence="2 3">JCM 19149</strain>
    </source>
</reference>
<accession>A0ABV1K163</accession>
<sequence length="469" mass="51723">MTDRTGAPATIGVDVAPRTRSSQTVAADAAEGRRARRRAPRRSAAAWDPSVRERSALDRLRAQEAVRDPELLPLRYARMAHSSWTYLRGAAAVMAADLAAAPHSGLMVQMCGDAHVLNFGLWASPERQLLFDARDFDETLPGPFEWDLKRLATSIHVLADAEGLTTGCGEDGAAAAVEGYRTAMRRYSRMGELDVWYDRIPSDVPLRGLASEFAEATLRAIEKRSRRRTHHGTARQLVADDHGRRHIVLDPMKRIDDGLSHGERMRAYEQVYDTYLASIPPHLHRLVARFRRVDSVRQIVGVGSVGMRVWLHLLEGDSGRQPVFSQAKQATASVYEEFLGPSGFPNHGERVVVGQRLMQSASDIFLGHMRVDDHDYYVRQFRDMKIIPTGAQIAGFLPQFGAACGHALAKSHARSGDPEAVVGYMGKGPAFAEGILGYARAYAAQNRTDHADLRDAIEAGVVEAADRGW</sequence>
<dbReference type="EMBL" id="JBEDNP010000021">
    <property type="protein sequence ID" value="MEQ3541954.1"/>
    <property type="molecule type" value="Genomic_DNA"/>
</dbReference>
<gene>
    <name evidence="2" type="ORF">WHI96_24380</name>
</gene>
<evidence type="ECO:0000256" key="1">
    <source>
        <dbReference type="SAM" id="MobiDB-lite"/>
    </source>
</evidence>
<feature type="region of interest" description="Disordered" evidence="1">
    <location>
        <begin position="1"/>
        <end position="50"/>
    </location>
</feature>
<keyword evidence="3" id="KW-1185">Reference proteome</keyword>
<proteinExistence type="predicted"/>
<dbReference type="Proteomes" id="UP001464923">
    <property type="component" value="Unassembled WGS sequence"/>
</dbReference>
<dbReference type="PANTHER" id="PTHR39441:SF1">
    <property type="entry name" value="DUF2252 DOMAIN-CONTAINING PROTEIN"/>
    <property type="match status" value="1"/>
</dbReference>
<name>A0ABV1K163_9PSEU</name>
<dbReference type="PANTHER" id="PTHR39441">
    <property type="entry name" value="DUF2252 DOMAIN-CONTAINING PROTEIN"/>
    <property type="match status" value="1"/>
</dbReference>
<dbReference type="RefSeq" id="WP_345643708.1">
    <property type="nucleotide sequence ID" value="NZ_BAABLY010000018.1"/>
</dbReference>